<dbReference type="OMA" id="TERMCEV"/>
<dbReference type="GO" id="GO:0000981">
    <property type="term" value="F:DNA-binding transcription factor activity, RNA polymerase II-specific"/>
    <property type="evidence" value="ECO:0007669"/>
    <property type="project" value="TreeGrafter"/>
</dbReference>
<dbReference type="InterPro" id="IPR043359">
    <property type="entry name" value="GLI-like"/>
</dbReference>
<feature type="compositionally biased region" description="Polar residues" evidence="8">
    <location>
        <begin position="633"/>
        <end position="644"/>
    </location>
</feature>
<dbReference type="GO" id="GO:0008270">
    <property type="term" value="F:zinc ion binding"/>
    <property type="evidence" value="ECO:0007669"/>
    <property type="project" value="UniProtKB-KW"/>
</dbReference>
<dbReference type="Proteomes" id="UP000318571">
    <property type="component" value="Chromosome 2"/>
</dbReference>
<evidence type="ECO:0000256" key="6">
    <source>
        <dbReference type="ARBA" id="ARBA00023242"/>
    </source>
</evidence>
<proteinExistence type="predicted"/>
<dbReference type="PROSITE" id="PS00028">
    <property type="entry name" value="ZINC_FINGER_C2H2_1"/>
    <property type="match status" value="3"/>
</dbReference>
<dbReference type="FunFam" id="3.30.160.60:FF:000125">
    <property type="entry name" value="Putative zinc finger protein 143"/>
    <property type="match status" value="1"/>
</dbReference>
<keyword evidence="3" id="KW-0677">Repeat</keyword>
<feature type="region of interest" description="Disordered" evidence="8">
    <location>
        <begin position="766"/>
        <end position="796"/>
    </location>
</feature>
<dbReference type="PANTHER" id="PTHR45718">
    <property type="entry name" value="TRANSCRIPTIONAL ACTIVATOR CUBITUS INTERRUPTUS"/>
    <property type="match status" value="1"/>
</dbReference>
<feature type="region of interest" description="Disordered" evidence="8">
    <location>
        <begin position="702"/>
        <end position="752"/>
    </location>
</feature>
<evidence type="ECO:0000256" key="4">
    <source>
        <dbReference type="ARBA" id="ARBA00022771"/>
    </source>
</evidence>
<protein>
    <recommendedName>
        <fullName evidence="9">C2H2-type domain-containing protein</fullName>
    </recommendedName>
</protein>
<feature type="compositionally biased region" description="Basic and acidic residues" evidence="8">
    <location>
        <begin position="460"/>
        <end position="471"/>
    </location>
</feature>
<dbReference type="Pfam" id="PF00096">
    <property type="entry name" value="zf-C2H2"/>
    <property type="match status" value="1"/>
</dbReference>
<comment type="subcellular location">
    <subcellularLocation>
        <location evidence="1">Nucleus</location>
    </subcellularLocation>
</comment>
<feature type="compositionally biased region" description="Polar residues" evidence="8">
    <location>
        <begin position="835"/>
        <end position="846"/>
    </location>
</feature>
<feature type="compositionally biased region" description="Polar residues" evidence="8">
    <location>
        <begin position="31"/>
        <end position="52"/>
    </location>
</feature>
<feature type="region of interest" description="Disordered" evidence="8">
    <location>
        <begin position="1008"/>
        <end position="1073"/>
    </location>
</feature>
<evidence type="ECO:0000259" key="9">
    <source>
        <dbReference type="PROSITE" id="PS50157"/>
    </source>
</evidence>
<feature type="region of interest" description="Disordered" evidence="8">
    <location>
        <begin position="633"/>
        <end position="670"/>
    </location>
</feature>
<dbReference type="FunFam" id="3.30.160.60:FF:000031">
    <property type="entry name" value="GLI family zinc finger 3"/>
    <property type="match status" value="1"/>
</dbReference>
<dbReference type="SUPFAM" id="SSF57667">
    <property type="entry name" value="beta-beta-alpha zinc fingers"/>
    <property type="match status" value="3"/>
</dbReference>
<feature type="compositionally biased region" description="Basic and acidic residues" evidence="8">
    <location>
        <begin position="280"/>
        <end position="290"/>
    </location>
</feature>
<feature type="compositionally biased region" description="Low complexity" evidence="8">
    <location>
        <begin position="214"/>
        <end position="235"/>
    </location>
</feature>
<evidence type="ECO:0000313" key="11">
    <source>
        <dbReference type="Proteomes" id="UP000318571"/>
    </source>
</evidence>
<feature type="domain" description="C2H2-type" evidence="9">
    <location>
        <begin position="901"/>
        <end position="928"/>
    </location>
</feature>
<evidence type="ECO:0000256" key="8">
    <source>
        <dbReference type="SAM" id="MobiDB-lite"/>
    </source>
</evidence>
<dbReference type="InterPro" id="IPR056436">
    <property type="entry name" value="Znf-C2H2_ZIC1-5/GLI1-3-like"/>
</dbReference>
<feature type="region of interest" description="Disordered" evidence="8">
    <location>
        <begin position="269"/>
        <end position="301"/>
    </location>
</feature>
<organism evidence="10 11">
    <name type="scientific">Tigriopus californicus</name>
    <name type="common">Marine copepod</name>
    <dbReference type="NCBI Taxonomy" id="6832"/>
    <lineage>
        <taxon>Eukaryota</taxon>
        <taxon>Metazoa</taxon>
        <taxon>Ecdysozoa</taxon>
        <taxon>Arthropoda</taxon>
        <taxon>Crustacea</taxon>
        <taxon>Multicrustacea</taxon>
        <taxon>Hexanauplia</taxon>
        <taxon>Copepoda</taxon>
        <taxon>Harpacticoida</taxon>
        <taxon>Harpacticidae</taxon>
        <taxon>Tigriopus</taxon>
    </lineage>
</organism>
<gene>
    <name evidence="10" type="ORF">TCAL_00706</name>
</gene>
<feature type="compositionally biased region" description="Low complexity" evidence="8">
    <location>
        <begin position="722"/>
        <end position="734"/>
    </location>
</feature>
<evidence type="ECO:0000256" key="2">
    <source>
        <dbReference type="ARBA" id="ARBA00022723"/>
    </source>
</evidence>
<name>A0A553PCP2_TIGCA</name>
<reference evidence="10 11" key="1">
    <citation type="journal article" date="2018" name="Nat. Ecol. Evol.">
        <title>Genomic signatures of mitonuclear coevolution across populations of Tigriopus californicus.</title>
        <authorList>
            <person name="Barreto F.S."/>
            <person name="Watson E.T."/>
            <person name="Lima T.G."/>
            <person name="Willett C.S."/>
            <person name="Edmands S."/>
            <person name="Li W."/>
            <person name="Burton R.S."/>
        </authorList>
    </citation>
    <scope>NUCLEOTIDE SEQUENCE [LARGE SCALE GENOMIC DNA]</scope>
    <source>
        <strain evidence="10 11">San Diego</strain>
    </source>
</reference>
<feature type="compositionally biased region" description="Polar residues" evidence="8">
    <location>
        <begin position="291"/>
        <end position="301"/>
    </location>
</feature>
<dbReference type="SMART" id="SM00355">
    <property type="entry name" value="ZnF_C2H2"/>
    <property type="match status" value="5"/>
</dbReference>
<feature type="region of interest" description="Disordered" evidence="8">
    <location>
        <begin position="1"/>
        <end position="52"/>
    </location>
</feature>
<dbReference type="GO" id="GO:0000978">
    <property type="term" value="F:RNA polymerase II cis-regulatory region sequence-specific DNA binding"/>
    <property type="evidence" value="ECO:0007669"/>
    <property type="project" value="TreeGrafter"/>
</dbReference>
<feature type="compositionally biased region" description="Polar residues" evidence="8">
    <location>
        <begin position="434"/>
        <end position="443"/>
    </location>
</feature>
<dbReference type="InterPro" id="IPR036236">
    <property type="entry name" value="Znf_C2H2_sf"/>
</dbReference>
<evidence type="ECO:0000313" key="10">
    <source>
        <dbReference type="EMBL" id="TRY75430.1"/>
    </source>
</evidence>
<keyword evidence="11" id="KW-1185">Reference proteome</keyword>
<feature type="region of interest" description="Disordered" evidence="8">
    <location>
        <begin position="191"/>
        <end position="235"/>
    </location>
</feature>
<keyword evidence="5" id="KW-0862">Zinc</keyword>
<feature type="domain" description="C2H2-type" evidence="9">
    <location>
        <begin position="992"/>
        <end position="1021"/>
    </location>
</feature>
<dbReference type="Pfam" id="PF23561">
    <property type="entry name" value="zf-C2H2_15"/>
    <property type="match status" value="1"/>
</dbReference>
<dbReference type="STRING" id="6832.A0A553PCP2"/>
<keyword evidence="2" id="KW-0479">Metal-binding</keyword>
<feature type="compositionally biased region" description="Basic and acidic residues" evidence="8">
    <location>
        <begin position="1016"/>
        <end position="1029"/>
    </location>
</feature>
<feature type="compositionally biased region" description="Low complexity" evidence="8">
    <location>
        <begin position="779"/>
        <end position="796"/>
    </location>
</feature>
<dbReference type="PANTHER" id="PTHR45718:SF4">
    <property type="entry name" value="TRANSCRIPTIONAL ACTIVATOR CUBITUS INTERRUPTUS"/>
    <property type="match status" value="1"/>
</dbReference>
<keyword evidence="4 7" id="KW-0863">Zinc-finger</keyword>
<dbReference type="EMBL" id="VCGU01000005">
    <property type="protein sequence ID" value="TRY75430.1"/>
    <property type="molecule type" value="Genomic_DNA"/>
</dbReference>
<comment type="caution">
    <text evidence="10">The sequence shown here is derived from an EMBL/GenBank/DDBJ whole genome shotgun (WGS) entry which is preliminary data.</text>
</comment>
<feature type="domain" description="C2H2-type" evidence="9">
    <location>
        <begin position="861"/>
        <end position="891"/>
    </location>
</feature>
<evidence type="ECO:0000256" key="3">
    <source>
        <dbReference type="ARBA" id="ARBA00022737"/>
    </source>
</evidence>
<dbReference type="FunFam" id="3.30.160.60:FF:001102">
    <property type="entry name" value="Transcription factor IIIA"/>
    <property type="match status" value="1"/>
</dbReference>
<evidence type="ECO:0000256" key="1">
    <source>
        <dbReference type="ARBA" id="ARBA00004123"/>
    </source>
</evidence>
<evidence type="ECO:0000256" key="7">
    <source>
        <dbReference type="PROSITE-ProRule" id="PRU00042"/>
    </source>
</evidence>
<feature type="domain" description="C2H2-type" evidence="9">
    <location>
        <begin position="929"/>
        <end position="958"/>
    </location>
</feature>
<dbReference type="GO" id="GO:0140297">
    <property type="term" value="F:DNA-binding transcription factor binding"/>
    <property type="evidence" value="ECO:0007669"/>
    <property type="project" value="UniProtKB-ARBA"/>
</dbReference>
<evidence type="ECO:0000256" key="5">
    <source>
        <dbReference type="ARBA" id="ARBA00022833"/>
    </source>
</evidence>
<feature type="region of interest" description="Disordered" evidence="8">
    <location>
        <begin position="121"/>
        <end position="148"/>
    </location>
</feature>
<dbReference type="Gene3D" id="3.30.160.60">
    <property type="entry name" value="Classic Zinc Finger"/>
    <property type="match status" value="5"/>
</dbReference>
<accession>A0A553PCP2</accession>
<feature type="compositionally biased region" description="Low complexity" evidence="8">
    <location>
        <begin position="473"/>
        <end position="498"/>
    </location>
</feature>
<dbReference type="PROSITE" id="PS50157">
    <property type="entry name" value="ZINC_FINGER_C2H2_2"/>
    <property type="match status" value="5"/>
</dbReference>
<dbReference type="AlphaFoldDB" id="A0A553PCP2"/>
<feature type="region of interest" description="Disordered" evidence="8">
    <location>
        <begin position="434"/>
        <end position="499"/>
    </location>
</feature>
<sequence length="1183" mass="130290">MDLRGPPPSVGGSTSPYLFRPILEPPEDGSKVNSTPHSGWSSSNVGTVSTTQSSFVSGVPISSVGISGGNLTSAERLSVTSRIRINSGSSALTVNSPTNSLSVNKAPKLYNCWRSSQEAWSSQGSRQSSRPGSSASSRPSSQCNNLLYNKSNNNSLTDVSVARNFQQLSVSTRRAAFKTQKWSHSFDQSCVTSSAQTSPGRRRQASLKQKSLDLDSGYLGSSNGDLKSSQSSYSQSSWVNDYPHNSFCSPIADATLELRELCSEVEEQEHSRAHGVSYAKRGEDPTDDLSRSSSLPSFPETFSNPISLRQHILESQQNRLPILESAQDLSTVDQDEEHGDDLDEEIKMIVALGESQPPIPPKPPLPTLSLGDDEVQSFLDTHCAEEGPMDPPPDNETGAQGDYTVDAVLIVPPLIQRPHPRAIRLPAVNSLRYSASKPQTPLSPQDRGESAFPSHPSISIKEESPEVKMGEDPSGSSIPSSPKSLVVTTSISSESSSTPATAMHLEAQLPTFDGSHSTQFFSDDLIADHHHHGICCGSPGLSPFRPVGTSNGSTLLQTNNSGCERIFQFPPAFPSGTTNLDLGIKEEPWMMSSLHADPFTSSSGTPPPTSQYSPMAISPNIINSSLNTPRGSITSMRSHQQSPMHTDVNGLDMGVDPLLHQHSHHPQKEASPLSFLNTQDLLFHPDNGSTMSMYDNNLSHENLQCSYPSPPRSGYNSPVPNHPQHLSQQQQPHQIQHHDNPHLPTTLPPPSYEQAMQMNYSQVSFVSEDEEPVNHQQEQHQPQHLIQQQQQQQQPEMQTDLPFYALVPKSEPDITYVASPILIQRNLYGTPKGQDMSSSGPETPDSSVKEEMLDSPDTGKYVCLWLSCHEEFGCQKALVDHVNDTHMETKKGCDELPCHWKDCPRRMKPFNAKYKLLTHMRVHTKEKPYKCEHDGCERAFARLENRKIHFRSHTGDKPFSCKFAKEFNCTKKFSNSSDRAKHEQTHKDPKPYRCEVVGCTKRYTDPSSLRKHVKSHTLEEQDQYRRFKDQVNVSKRSSSPRFHSPSRPSSTWSCSSPSWRGGQSEGSNPAQIPVVLTNNSTTSSLMAGGRMINMEQGPTSPSSVGQSPLRMEHLMQTGGSAVPMIPSVQEETMLASQNKGGFLVHQPNSLDDLDGDSLPLDEVPIRFDDNFDLTADWVQPHHS</sequence>
<feature type="compositionally biased region" description="Low complexity" evidence="8">
    <location>
        <begin position="1034"/>
        <end position="1058"/>
    </location>
</feature>
<feature type="region of interest" description="Disordered" evidence="8">
    <location>
        <begin position="828"/>
        <end position="853"/>
    </location>
</feature>
<keyword evidence="6" id="KW-0539">Nucleus</keyword>
<dbReference type="InterPro" id="IPR013087">
    <property type="entry name" value="Znf_C2H2_type"/>
</dbReference>
<feature type="domain" description="C2H2-type" evidence="9">
    <location>
        <begin position="959"/>
        <end position="991"/>
    </location>
</feature>
<dbReference type="GO" id="GO:0005634">
    <property type="term" value="C:nucleus"/>
    <property type="evidence" value="ECO:0007669"/>
    <property type="project" value="UniProtKB-SubCell"/>
</dbReference>